<dbReference type="InterPro" id="IPR038096">
    <property type="entry name" value="TEA/ATTS_sf"/>
</dbReference>
<comment type="subcellular location">
    <subcellularLocation>
        <location evidence="1">Nucleus</location>
    </subcellularLocation>
</comment>
<accession>A0A914CM47</accession>
<dbReference type="PROSITE" id="PS51088">
    <property type="entry name" value="TEA_2"/>
    <property type="match status" value="1"/>
</dbReference>
<name>A0A914CM47_9BILA</name>
<protein>
    <submittedName>
        <fullName evidence="8">TEA domain-containing protein</fullName>
    </submittedName>
</protein>
<dbReference type="AlphaFoldDB" id="A0A914CM47"/>
<dbReference type="GO" id="GO:0000981">
    <property type="term" value="F:DNA-binding transcription factor activity, RNA polymerase II-specific"/>
    <property type="evidence" value="ECO:0007669"/>
    <property type="project" value="TreeGrafter"/>
</dbReference>
<dbReference type="PANTHER" id="PTHR11834">
    <property type="entry name" value="TRANSCRIPTIONAL ENHANCER FACTOR TEF RELATED"/>
    <property type="match status" value="1"/>
</dbReference>
<keyword evidence="4" id="KW-0539">Nucleus</keyword>
<sequence length="125" mass="14492">MIEEVEVVWPPELENALIEAMLLYPHRTIKHADGKCYGRHKMISQYIGNKYGKFRSSRQISSHIQVLKQRKNKNYLTSFIQRSIIGPELKNGSSLDCMPLALIDNRVILTEKELDLRSQFDFAQA</sequence>
<keyword evidence="3" id="KW-0804">Transcription</keyword>
<dbReference type="GO" id="GO:0005667">
    <property type="term" value="C:transcription regulator complex"/>
    <property type="evidence" value="ECO:0007669"/>
    <property type="project" value="TreeGrafter"/>
</dbReference>
<evidence type="ECO:0000313" key="8">
    <source>
        <dbReference type="WBParaSite" id="ACRNAN_scaffold12152.g9009.t1"/>
    </source>
</evidence>
<evidence type="ECO:0000256" key="1">
    <source>
        <dbReference type="ARBA" id="ARBA00004123"/>
    </source>
</evidence>
<reference evidence="8" key="1">
    <citation type="submission" date="2022-11" db="UniProtKB">
        <authorList>
            <consortium name="WormBaseParasite"/>
        </authorList>
    </citation>
    <scope>IDENTIFICATION</scope>
</reference>
<evidence type="ECO:0000259" key="6">
    <source>
        <dbReference type="PROSITE" id="PS51088"/>
    </source>
</evidence>
<dbReference type="InterPro" id="IPR050937">
    <property type="entry name" value="TEC1_TEAD_TF"/>
</dbReference>
<keyword evidence="7" id="KW-1185">Reference proteome</keyword>
<dbReference type="Proteomes" id="UP000887540">
    <property type="component" value="Unplaced"/>
</dbReference>
<organism evidence="7 8">
    <name type="scientific">Acrobeloides nanus</name>
    <dbReference type="NCBI Taxonomy" id="290746"/>
    <lineage>
        <taxon>Eukaryota</taxon>
        <taxon>Metazoa</taxon>
        <taxon>Ecdysozoa</taxon>
        <taxon>Nematoda</taxon>
        <taxon>Chromadorea</taxon>
        <taxon>Rhabditida</taxon>
        <taxon>Tylenchina</taxon>
        <taxon>Cephalobomorpha</taxon>
        <taxon>Cephaloboidea</taxon>
        <taxon>Cephalobidae</taxon>
        <taxon>Acrobeloides</taxon>
    </lineage>
</organism>
<dbReference type="WBParaSite" id="ACRNAN_scaffold12152.g9009.t1">
    <property type="protein sequence ID" value="ACRNAN_scaffold12152.g9009.t1"/>
    <property type="gene ID" value="ACRNAN_scaffold12152.g9009"/>
</dbReference>
<dbReference type="GO" id="GO:0005634">
    <property type="term" value="C:nucleus"/>
    <property type="evidence" value="ECO:0007669"/>
    <property type="project" value="UniProtKB-SubCell"/>
</dbReference>
<dbReference type="Gene3D" id="6.10.20.40">
    <property type="entry name" value="TEA/ATTS domain"/>
    <property type="match status" value="1"/>
</dbReference>
<evidence type="ECO:0000256" key="3">
    <source>
        <dbReference type="ARBA" id="ARBA00023163"/>
    </source>
</evidence>
<evidence type="ECO:0000256" key="5">
    <source>
        <dbReference type="PROSITE-ProRule" id="PRU00505"/>
    </source>
</evidence>
<evidence type="ECO:0000313" key="7">
    <source>
        <dbReference type="Proteomes" id="UP000887540"/>
    </source>
</evidence>
<dbReference type="SMART" id="SM00426">
    <property type="entry name" value="TEA"/>
    <property type="match status" value="1"/>
</dbReference>
<proteinExistence type="predicted"/>
<dbReference type="PANTHER" id="PTHR11834:SF0">
    <property type="entry name" value="PROTEIN SCALLOPED"/>
    <property type="match status" value="1"/>
</dbReference>
<evidence type="ECO:0000256" key="2">
    <source>
        <dbReference type="ARBA" id="ARBA00023015"/>
    </source>
</evidence>
<keyword evidence="2" id="KW-0805">Transcription regulation</keyword>
<feature type="DNA-binding region" description="TEA" evidence="5">
    <location>
        <begin position="2"/>
        <end position="74"/>
    </location>
</feature>
<feature type="domain" description="TEA" evidence="6">
    <location>
        <begin position="2"/>
        <end position="74"/>
    </location>
</feature>
<dbReference type="GO" id="GO:0000978">
    <property type="term" value="F:RNA polymerase II cis-regulatory region sequence-specific DNA binding"/>
    <property type="evidence" value="ECO:0007669"/>
    <property type="project" value="TreeGrafter"/>
</dbReference>
<dbReference type="Pfam" id="PF01285">
    <property type="entry name" value="TEA"/>
    <property type="match status" value="1"/>
</dbReference>
<evidence type="ECO:0000256" key="4">
    <source>
        <dbReference type="ARBA" id="ARBA00023242"/>
    </source>
</evidence>
<dbReference type="InterPro" id="IPR000818">
    <property type="entry name" value="TEA/ATTS_dom"/>
</dbReference>